<evidence type="ECO:0000313" key="7">
    <source>
        <dbReference type="Proteomes" id="UP000005632"/>
    </source>
</evidence>
<dbReference type="InterPro" id="IPR036188">
    <property type="entry name" value="FAD/NAD-bd_sf"/>
</dbReference>
<dbReference type="InterPro" id="IPR023166">
    <property type="entry name" value="BaiN-like_dom_sf"/>
</dbReference>
<dbReference type="KEGG" id="sgp:SpiGrapes_3172"/>
<dbReference type="Gene3D" id="2.40.30.10">
    <property type="entry name" value="Translation factors"/>
    <property type="match status" value="1"/>
</dbReference>
<dbReference type="RefSeq" id="WP_014271756.1">
    <property type="nucleotide sequence ID" value="NC_016633.1"/>
</dbReference>
<protein>
    <submittedName>
        <fullName evidence="6">Flavoprotein, HI0933 family</fullName>
    </submittedName>
</protein>
<keyword evidence="3" id="KW-0274">FAD</keyword>
<dbReference type="PANTHER" id="PTHR42887:SF2">
    <property type="entry name" value="OS12G0638800 PROTEIN"/>
    <property type="match status" value="1"/>
</dbReference>
<gene>
    <name evidence="6" type="ordered locus">SpiGrapes_3172</name>
</gene>
<dbReference type="eggNOG" id="COG2081">
    <property type="taxonomic scope" value="Bacteria"/>
</dbReference>
<dbReference type="EMBL" id="CP003155">
    <property type="protein sequence ID" value="AEV30917.1"/>
    <property type="molecule type" value="Genomic_DNA"/>
</dbReference>
<keyword evidence="7" id="KW-1185">Reference proteome</keyword>
<dbReference type="Gene3D" id="3.50.50.60">
    <property type="entry name" value="FAD/NAD(P)-binding domain"/>
    <property type="match status" value="1"/>
</dbReference>
<keyword evidence="2" id="KW-0285">Flavoprotein</keyword>
<evidence type="ECO:0000313" key="6">
    <source>
        <dbReference type="EMBL" id="AEV30917.1"/>
    </source>
</evidence>
<dbReference type="InterPro" id="IPR057661">
    <property type="entry name" value="RsdA/BaiN/AoA(So)_Rossmann"/>
</dbReference>
<reference evidence="6 7" key="1">
    <citation type="submission" date="2011-11" db="EMBL/GenBank/DDBJ databases">
        <title>Complete sequence of Spirochaeta sp. grapes.</title>
        <authorList>
            <consortium name="US DOE Joint Genome Institute"/>
            <person name="Lucas S."/>
            <person name="Han J."/>
            <person name="Lapidus A."/>
            <person name="Cheng J.-F."/>
            <person name="Goodwin L."/>
            <person name="Pitluck S."/>
            <person name="Peters L."/>
            <person name="Ovchinnikova G."/>
            <person name="Munk A.C."/>
            <person name="Detter J.C."/>
            <person name="Han C."/>
            <person name="Tapia R."/>
            <person name="Land M."/>
            <person name="Hauser L."/>
            <person name="Kyrpides N."/>
            <person name="Ivanova N."/>
            <person name="Pagani I."/>
            <person name="Ritalahtilisa K."/>
            <person name="Loeffler F."/>
            <person name="Woyke T."/>
        </authorList>
    </citation>
    <scope>NUCLEOTIDE SEQUENCE [LARGE SCALE GENOMIC DNA]</scope>
    <source>
        <strain evidence="7">ATCC BAA-1885 / DSM 22778 / Grapes</strain>
    </source>
</reference>
<dbReference type="AlphaFoldDB" id="G8QQI7"/>
<organism evidence="6 7">
    <name type="scientific">Sphaerochaeta pleomorpha (strain ATCC BAA-1885 / DSM 22778 / Grapes)</name>
    <dbReference type="NCBI Taxonomy" id="158190"/>
    <lineage>
        <taxon>Bacteria</taxon>
        <taxon>Pseudomonadati</taxon>
        <taxon>Spirochaetota</taxon>
        <taxon>Spirochaetia</taxon>
        <taxon>Spirochaetales</taxon>
        <taxon>Sphaerochaetaceae</taxon>
        <taxon>Sphaerochaeta</taxon>
    </lineage>
</organism>
<name>G8QQI7_SPHPG</name>
<sequence>MLYPMYDVIIIGSGASGLFLAANLSGLKALVLEKNDRPGKKILITGGGMCNLTNCDDTNTFLSHFKDKQQSNFLRPALMQFSTKDTKAWFEHQLLELVVREDGKVFPQSLKAQSVVDVLYTASLKNRVQFNFGERVASIEKTESGFSVQTNKECYQAKTVVLATGGMSYPTTGSTGDGYALAKALGHSIVPPTPSLVGVAVKEYPFVELAGNAIRSSLIDFFHEGEAKRYLRSQGDMLFTHDGVSGPVIMNNARSLIKGDLLCASLVQTENKETKKQELLALLQDSPKKQVFTLLKSLGIFSSLAEKLLAYSSIGKEETCANLPKEKRKSLVTNILDFPLVVSAKKSFSSAMVTAGGLSLIEFDRKTLESKKVSGFFASGEVLDLDGDTGGYNLQAAFSTAMLVCTALKDRM</sequence>
<dbReference type="STRING" id="158190.SpiGrapes_3172"/>
<dbReference type="Proteomes" id="UP000005632">
    <property type="component" value="Chromosome"/>
</dbReference>
<proteinExistence type="predicted"/>
<dbReference type="Pfam" id="PF22780">
    <property type="entry name" value="HI0933_like_1st"/>
    <property type="match status" value="1"/>
</dbReference>
<dbReference type="PANTHER" id="PTHR42887">
    <property type="entry name" value="OS12G0638800 PROTEIN"/>
    <property type="match status" value="1"/>
</dbReference>
<evidence type="ECO:0000259" key="4">
    <source>
        <dbReference type="Pfam" id="PF03486"/>
    </source>
</evidence>
<feature type="domain" description="RsdA/BaiN/AoA(So)-like Rossmann fold-like" evidence="4">
    <location>
        <begin position="7"/>
        <end position="404"/>
    </location>
</feature>
<evidence type="ECO:0000259" key="5">
    <source>
        <dbReference type="Pfam" id="PF22780"/>
    </source>
</evidence>
<dbReference type="HOGENOM" id="CLU_025174_3_1_12"/>
<dbReference type="Gene3D" id="1.10.8.260">
    <property type="entry name" value="HI0933 insert domain-like"/>
    <property type="match status" value="1"/>
</dbReference>
<evidence type="ECO:0000256" key="3">
    <source>
        <dbReference type="ARBA" id="ARBA00022827"/>
    </source>
</evidence>
<dbReference type="NCBIfam" id="TIGR00275">
    <property type="entry name" value="aminoacetone oxidase family FAD-binding enzyme"/>
    <property type="match status" value="1"/>
</dbReference>
<dbReference type="OrthoDB" id="9773233at2"/>
<evidence type="ECO:0000256" key="1">
    <source>
        <dbReference type="ARBA" id="ARBA00001974"/>
    </source>
</evidence>
<dbReference type="SUPFAM" id="SSF51905">
    <property type="entry name" value="FAD/NAD(P)-binding domain"/>
    <property type="match status" value="1"/>
</dbReference>
<dbReference type="Pfam" id="PF03486">
    <property type="entry name" value="HI0933_like"/>
    <property type="match status" value="1"/>
</dbReference>
<dbReference type="SUPFAM" id="SSF160996">
    <property type="entry name" value="HI0933 insert domain-like"/>
    <property type="match status" value="1"/>
</dbReference>
<comment type="cofactor">
    <cofactor evidence="1">
        <name>FAD</name>
        <dbReference type="ChEBI" id="CHEBI:57692"/>
    </cofactor>
</comment>
<accession>G8QQI7</accession>
<dbReference type="InterPro" id="IPR055178">
    <property type="entry name" value="RsdA/BaiN/AoA(So)-like_dom"/>
</dbReference>
<feature type="domain" description="RsdA/BaiN/AoA(So)-like insert" evidence="5">
    <location>
        <begin position="194"/>
        <end position="353"/>
    </location>
</feature>
<evidence type="ECO:0000256" key="2">
    <source>
        <dbReference type="ARBA" id="ARBA00022630"/>
    </source>
</evidence>
<dbReference type="InterPro" id="IPR004792">
    <property type="entry name" value="BaiN-like"/>
</dbReference>